<protein>
    <submittedName>
        <fullName evidence="9">Na(+)/H(+) antiporter subunit E</fullName>
    </submittedName>
    <submittedName>
        <fullName evidence="8">Na+/H+ antiporter subunit E</fullName>
    </submittedName>
</protein>
<keyword evidence="3" id="KW-1003">Cell membrane</keyword>
<comment type="similarity">
    <text evidence="2">Belongs to the CPA3 antiporters (TC 2.A.63) subunit E family.</text>
</comment>
<dbReference type="PANTHER" id="PTHR34584">
    <property type="entry name" value="NA(+)/H(+) ANTIPORTER SUBUNIT E1"/>
    <property type="match status" value="1"/>
</dbReference>
<evidence type="ECO:0000256" key="7">
    <source>
        <dbReference type="SAM" id="Phobius"/>
    </source>
</evidence>
<evidence type="ECO:0000256" key="1">
    <source>
        <dbReference type="ARBA" id="ARBA00004651"/>
    </source>
</evidence>
<evidence type="ECO:0000256" key="6">
    <source>
        <dbReference type="ARBA" id="ARBA00023136"/>
    </source>
</evidence>
<evidence type="ECO:0000313" key="10">
    <source>
        <dbReference type="Proteomes" id="UP001190825"/>
    </source>
</evidence>
<evidence type="ECO:0000256" key="4">
    <source>
        <dbReference type="ARBA" id="ARBA00022692"/>
    </source>
</evidence>
<reference evidence="9" key="3">
    <citation type="submission" date="2019-06" db="EMBL/GenBank/DDBJ databases">
        <authorList>
            <person name="Le Quere A."/>
            <person name="Colella S."/>
        </authorList>
    </citation>
    <scope>NUCLEOTIDE SEQUENCE</scope>
    <source>
        <strain evidence="9">EmedicaeMD41</strain>
    </source>
</reference>
<dbReference type="RefSeq" id="WP_011974813.1">
    <property type="nucleotide sequence ID" value="NZ_ATYC01000022.1"/>
</dbReference>
<reference evidence="8" key="1">
    <citation type="submission" date="2017-04" db="EMBL/GenBank/DDBJ databases">
        <authorList>
            <person name="Porter S."/>
            <person name="Friesen M.L."/>
            <person name="Faber-Hammond J."/>
        </authorList>
    </citation>
    <scope>NUCLEOTIDE SEQUENCE</scope>
    <source>
        <strain evidence="8">Str16</strain>
    </source>
</reference>
<name>A0A508X959_9HYPH</name>
<evidence type="ECO:0000256" key="3">
    <source>
        <dbReference type="ARBA" id="ARBA00022475"/>
    </source>
</evidence>
<dbReference type="InterPro" id="IPR002758">
    <property type="entry name" value="Cation_antiport_E"/>
</dbReference>
<reference evidence="8 10" key="2">
    <citation type="journal article" date="2018" name="FEMS Microbiol. Ecol.">
        <title>Co-invading symbiotic mutualists of Medicago polymorpha retain high ancestral diversity and contain diverse accessory genomes.</title>
        <authorList>
            <person name="Porter S.S."/>
            <person name="Faber-Hammond J.J."/>
            <person name="Friesen M.L."/>
        </authorList>
    </citation>
    <scope>NUCLEOTIDE SEQUENCE [LARGE SCALE GENOMIC DNA]</scope>
    <source>
        <strain evidence="8 10">Str16</strain>
    </source>
</reference>
<keyword evidence="10" id="KW-1185">Reference proteome</keyword>
<dbReference type="NCBIfam" id="NF006519">
    <property type="entry name" value="PRK08965.1-3"/>
    <property type="match status" value="1"/>
</dbReference>
<evidence type="ECO:0000313" key="8">
    <source>
        <dbReference type="EMBL" id="PLU05622.1"/>
    </source>
</evidence>
<evidence type="ECO:0000256" key="2">
    <source>
        <dbReference type="ARBA" id="ARBA00006228"/>
    </source>
</evidence>
<keyword evidence="4 7" id="KW-0812">Transmembrane</keyword>
<dbReference type="AlphaFoldDB" id="A0A508X959"/>
<proteinExistence type="inferred from homology"/>
<sequence>MKFLLTNVIFTLIWGAISASFTPANLLLGFAAGALSLWLIRRELRPVTYPLRPLRLLLLALLFFRELAISATKVAIRVLRPNMELKPGIFAYPLAVNSDFEITLLANLITLTPGTLSVDVSEDRKTLYVHALDCADPAALRRDIAGGFERRIREAFER</sequence>
<dbReference type="Pfam" id="PF01899">
    <property type="entry name" value="MNHE"/>
    <property type="match status" value="1"/>
</dbReference>
<evidence type="ECO:0000313" key="9">
    <source>
        <dbReference type="EMBL" id="VTZ65565.1"/>
    </source>
</evidence>
<dbReference type="Proteomes" id="UP001190825">
    <property type="component" value="Unassembled WGS sequence"/>
</dbReference>
<dbReference type="PIRSF" id="PIRSF019239">
    <property type="entry name" value="MrpE"/>
    <property type="match status" value="1"/>
</dbReference>
<accession>A0A508X959</accession>
<comment type="subcellular location">
    <subcellularLocation>
        <location evidence="1">Cell membrane</location>
        <topology evidence="1">Multi-pass membrane protein</topology>
    </subcellularLocation>
</comment>
<gene>
    <name evidence="9" type="primary">mrpE</name>
    <name evidence="8" type="ORF">BMJ33_08215</name>
    <name evidence="9" type="ORF">EMEDMD4_90057</name>
</gene>
<dbReference type="EMBL" id="CABFNB010000161">
    <property type="protein sequence ID" value="VTZ65565.1"/>
    <property type="molecule type" value="Genomic_DNA"/>
</dbReference>
<keyword evidence="5 7" id="KW-1133">Transmembrane helix</keyword>
<dbReference type="OMA" id="RCRSDLM"/>
<feature type="transmembrane region" description="Helical" evidence="7">
    <location>
        <begin position="12"/>
        <end position="40"/>
    </location>
</feature>
<evidence type="ECO:0000256" key="5">
    <source>
        <dbReference type="ARBA" id="ARBA00022989"/>
    </source>
</evidence>
<keyword evidence="6 7" id="KW-0472">Membrane</keyword>
<dbReference type="GO" id="GO:0008324">
    <property type="term" value="F:monoatomic cation transmembrane transporter activity"/>
    <property type="evidence" value="ECO:0007669"/>
    <property type="project" value="InterPro"/>
</dbReference>
<dbReference type="EMBL" id="NBUC01000059">
    <property type="protein sequence ID" value="PLU05622.1"/>
    <property type="molecule type" value="Genomic_DNA"/>
</dbReference>
<dbReference type="Proteomes" id="UP000507954">
    <property type="component" value="Unassembled WGS sequence"/>
</dbReference>
<dbReference type="PANTHER" id="PTHR34584:SF1">
    <property type="entry name" value="NA(+)_H(+) ANTIPORTER SUBUNIT E1"/>
    <property type="match status" value="1"/>
</dbReference>
<dbReference type="GeneID" id="61609887"/>
<organism evidence="9">
    <name type="scientific">Sinorhizobium medicae</name>
    <dbReference type="NCBI Taxonomy" id="110321"/>
    <lineage>
        <taxon>Bacteria</taxon>
        <taxon>Pseudomonadati</taxon>
        <taxon>Pseudomonadota</taxon>
        <taxon>Alphaproteobacteria</taxon>
        <taxon>Hyphomicrobiales</taxon>
        <taxon>Rhizobiaceae</taxon>
        <taxon>Sinorhizobium/Ensifer group</taxon>
        <taxon>Sinorhizobium</taxon>
    </lineage>
</organism>
<dbReference type="GO" id="GO:0005886">
    <property type="term" value="C:plasma membrane"/>
    <property type="evidence" value="ECO:0007669"/>
    <property type="project" value="UniProtKB-SubCell"/>
</dbReference>